<sequence length="373" mass="40111">MKVLFSGSSYEYELIKEQWLASVEQIAKRGVFVGGPPVASFENAYAAYIGSKHGIGVGNGTDALILTLKALGVGPGDEVITVANTFIATVEAIHHTGAVPVLVDCDPDTFLIDLEQVKARVTERTKAVIAVHLYGQMVDLESFAAWAEERNIHVIEDSAQAAGAVLRGKKAGSLGTAGCFSFYPDKNLGALGDGGGVTTSNDDLAVRIKQLRNHGGEIKYQHEVPGFNSRLDPIQAAALELKLAYLDEWSAIRRNIAAMYEHYLGDCTSIRLPSSRGDESHVFHLYVVRIDGDGRERVRKQLQKQGVLTAIQYPEPIHLTKAFSHLNCAQGDFPNAEQAAGEILSLPMNITVKEEEVAGIAGIITGCLGTIGV</sequence>
<comment type="caution">
    <text evidence="4">The sequence shown here is derived from an EMBL/GenBank/DDBJ whole genome shotgun (WGS) entry which is preliminary data.</text>
</comment>
<dbReference type="GO" id="GO:0008483">
    <property type="term" value="F:transaminase activity"/>
    <property type="evidence" value="ECO:0007669"/>
    <property type="project" value="UniProtKB-KW"/>
</dbReference>
<dbReference type="SUPFAM" id="SSF53383">
    <property type="entry name" value="PLP-dependent transferases"/>
    <property type="match status" value="1"/>
</dbReference>
<dbReference type="Pfam" id="PF01041">
    <property type="entry name" value="DegT_DnrJ_EryC1"/>
    <property type="match status" value="1"/>
</dbReference>
<dbReference type="InterPro" id="IPR015424">
    <property type="entry name" value="PyrdxlP-dep_Trfase"/>
</dbReference>
<dbReference type="PANTHER" id="PTHR30244">
    <property type="entry name" value="TRANSAMINASE"/>
    <property type="match status" value="1"/>
</dbReference>
<accession>A0ABS7D983</accession>
<dbReference type="PANTHER" id="PTHR30244:SF36">
    <property type="entry name" value="3-OXO-GLUCOSE-6-PHOSPHATE:GLUTAMATE AMINOTRANSFERASE"/>
    <property type="match status" value="1"/>
</dbReference>
<name>A0ABS7D983_9BACL</name>
<dbReference type="InterPro" id="IPR015421">
    <property type="entry name" value="PyrdxlP-dep_Trfase_major"/>
</dbReference>
<evidence type="ECO:0000313" key="5">
    <source>
        <dbReference type="Proteomes" id="UP000812277"/>
    </source>
</evidence>
<keyword evidence="1 3" id="KW-0663">Pyridoxal phosphate</keyword>
<dbReference type="InterPro" id="IPR015422">
    <property type="entry name" value="PyrdxlP-dep_Trfase_small"/>
</dbReference>
<gene>
    <name evidence="4" type="ORF">K0T92_17310</name>
</gene>
<protein>
    <submittedName>
        <fullName evidence="4">DegT/DnrJ/EryC1/StrS family aminotransferase</fullName>
    </submittedName>
</protein>
<dbReference type="InterPro" id="IPR000653">
    <property type="entry name" value="DegT/StrS_aminotransferase"/>
</dbReference>
<dbReference type="RefSeq" id="WP_219873732.1">
    <property type="nucleotide sequence ID" value="NZ_JAHZIJ010000013.1"/>
</dbReference>
<keyword evidence="5" id="KW-1185">Reference proteome</keyword>
<dbReference type="Gene3D" id="3.90.1150.10">
    <property type="entry name" value="Aspartate Aminotransferase, domain 1"/>
    <property type="match status" value="1"/>
</dbReference>
<reference evidence="4 5" key="1">
    <citation type="submission" date="2021-07" db="EMBL/GenBank/DDBJ databases">
        <title>Paenibacillus radiodurans sp. nov., isolated from the southeastern edge of Tengger Desert.</title>
        <authorList>
            <person name="Zhang G."/>
        </authorList>
    </citation>
    <scope>NUCLEOTIDE SEQUENCE [LARGE SCALE GENOMIC DNA]</scope>
    <source>
        <strain evidence="4 5">DT7-4</strain>
    </source>
</reference>
<dbReference type="CDD" id="cd00616">
    <property type="entry name" value="AHBA_syn"/>
    <property type="match status" value="1"/>
</dbReference>
<evidence type="ECO:0000256" key="2">
    <source>
        <dbReference type="ARBA" id="ARBA00037999"/>
    </source>
</evidence>
<keyword evidence="4" id="KW-0808">Transferase</keyword>
<evidence type="ECO:0000313" key="4">
    <source>
        <dbReference type="EMBL" id="MBW7476495.1"/>
    </source>
</evidence>
<keyword evidence="4" id="KW-0032">Aminotransferase</keyword>
<organism evidence="4 5">
    <name type="scientific">Paenibacillus oenotherae</name>
    <dbReference type="NCBI Taxonomy" id="1435645"/>
    <lineage>
        <taxon>Bacteria</taxon>
        <taxon>Bacillati</taxon>
        <taxon>Bacillota</taxon>
        <taxon>Bacilli</taxon>
        <taxon>Bacillales</taxon>
        <taxon>Paenibacillaceae</taxon>
        <taxon>Paenibacillus</taxon>
    </lineage>
</organism>
<dbReference type="Gene3D" id="3.40.640.10">
    <property type="entry name" value="Type I PLP-dependent aspartate aminotransferase-like (Major domain)"/>
    <property type="match status" value="1"/>
</dbReference>
<dbReference type="PIRSF" id="PIRSF000390">
    <property type="entry name" value="PLP_StrS"/>
    <property type="match status" value="1"/>
</dbReference>
<evidence type="ECO:0000256" key="1">
    <source>
        <dbReference type="ARBA" id="ARBA00022898"/>
    </source>
</evidence>
<dbReference type="Proteomes" id="UP000812277">
    <property type="component" value="Unassembled WGS sequence"/>
</dbReference>
<proteinExistence type="inferred from homology"/>
<comment type="similarity">
    <text evidence="2 3">Belongs to the DegT/DnrJ/EryC1 family.</text>
</comment>
<evidence type="ECO:0000256" key="3">
    <source>
        <dbReference type="RuleBase" id="RU004508"/>
    </source>
</evidence>
<dbReference type="EMBL" id="JAHZIJ010000013">
    <property type="protein sequence ID" value="MBW7476495.1"/>
    <property type="molecule type" value="Genomic_DNA"/>
</dbReference>